<feature type="domain" description="C-type lectin" evidence="4">
    <location>
        <begin position="23"/>
        <end position="145"/>
    </location>
</feature>
<feature type="signal peptide" evidence="3">
    <location>
        <begin position="1"/>
        <end position="22"/>
    </location>
</feature>
<dbReference type="InterPro" id="IPR001304">
    <property type="entry name" value="C-type_lectin-like"/>
</dbReference>
<dbReference type="SMART" id="SM00034">
    <property type="entry name" value="CLECT"/>
    <property type="match status" value="1"/>
</dbReference>
<name>A0A9W9YM71_9CNID</name>
<keyword evidence="2" id="KW-0812">Transmembrane</keyword>
<dbReference type="CDD" id="cd00037">
    <property type="entry name" value="CLECT"/>
    <property type="match status" value="1"/>
</dbReference>
<feature type="transmembrane region" description="Helical" evidence="2">
    <location>
        <begin position="217"/>
        <end position="243"/>
    </location>
</feature>
<dbReference type="Pfam" id="PF00059">
    <property type="entry name" value="Lectin_C"/>
    <property type="match status" value="1"/>
</dbReference>
<keyword evidence="3" id="KW-0732">Signal</keyword>
<sequence length="414" mass="47142">MMYTAFLLGMVLILPFVIEVAPMDCSCYSFHEDGLTWAAARQSCQYYGGDLVSMETDHEWQIIKDHVQNLTNKFNNDWHIGLYYNDTVAGNWTWVSGEPLTIDRWQPWQPRDDALYVVMAKDYPSGTKGLFNDVQGYIFAGFICEKPADCSRSRFLCKGPGEIAEFRTTTSRTRIRSKPTPQLPRRNRPPVTTEITTRTAKTDTVIMVEQVQLPSGFVHWTVAVIPLVSVIAVLCCVIGFLLWRLKWRTRKQNGEITVNAIQYDAQTRSILNQDGQANNLRGVNQMRVHFQEPSNHDAPKYHTLQQATNNHVQYAALYKNPGELPIPRRLAIRRKDSGKVQSKYPLDKSRNEDETPGSCLDTSSQGDGSERLSHEYHVLASDYDEPHGIIDNDHGNIEKPDCSDDELSYLEIIP</sequence>
<dbReference type="InterPro" id="IPR016186">
    <property type="entry name" value="C-type_lectin-like/link_sf"/>
</dbReference>
<proteinExistence type="predicted"/>
<dbReference type="EMBL" id="MU827319">
    <property type="protein sequence ID" value="KAJ7357681.1"/>
    <property type="molecule type" value="Genomic_DNA"/>
</dbReference>
<reference evidence="5" key="1">
    <citation type="submission" date="2023-01" db="EMBL/GenBank/DDBJ databases">
        <title>Genome assembly of the deep-sea coral Lophelia pertusa.</title>
        <authorList>
            <person name="Herrera S."/>
            <person name="Cordes E."/>
        </authorList>
    </citation>
    <scope>NUCLEOTIDE SEQUENCE</scope>
    <source>
        <strain evidence="5">USNM1676648</strain>
        <tissue evidence="5">Polyp</tissue>
    </source>
</reference>
<accession>A0A9W9YM71</accession>
<evidence type="ECO:0000256" key="3">
    <source>
        <dbReference type="SAM" id="SignalP"/>
    </source>
</evidence>
<dbReference type="SUPFAM" id="SSF56436">
    <property type="entry name" value="C-type lectin-like"/>
    <property type="match status" value="1"/>
</dbReference>
<dbReference type="Gene3D" id="3.10.100.10">
    <property type="entry name" value="Mannose-Binding Protein A, subunit A"/>
    <property type="match status" value="1"/>
</dbReference>
<keyword evidence="2" id="KW-0472">Membrane</keyword>
<gene>
    <name evidence="5" type="ORF">OS493_023814</name>
</gene>
<dbReference type="InterPro" id="IPR050111">
    <property type="entry name" value="C-type_lectin/snaclec_domain"/>
</dbReference>
<evidence type="ECO:0000256" key="1">
    <source>
        <dbReference type="SAM" id="MobiDB-lite"/>
    </source>
</evidence>
<feature type="chain" id="PRO_5040792759" description="C-type lectin domain-containing protein" evidence="3">
    <location>
        <begin position="23"/>
        <end position="414"/>
    </location>
</feature>
<dbReference type="Proteomes" id="UP001163046">
    <property type="component" value="Unassembled WGS sequence"/>
</dbReference>
<dbReference type="PROSITE" id="PS50041">
    <property type="entry name" value="C_TYPE_LECTIN_2"/>
    <property type="match status" value="1"/>
</dbReference>
<keyword evidence="6" id="KW-1185">Reference proteome</keyword>
<evidence type="ECO:0000313" key="6">
    <source>
        <dbReference type="Proteomes" id="UP001163046"/>
    </source>
</evidence>
<evidence type="ECO:0000256" key="2">
    <source>
        <dbReference type="SAM" id="Phobius"/>
    </source>
</evidence>
<dbReference type="AlphaFoldDB" id="A0A9W9YM71"/>
<organism evidence="5 6">
    <name type="scientific">Desmophyllum pertusum</name>
    <dbReference type="NCBI Taxonomy" id="174260"/>
    <lineage>
        <taxon>Eukaryota</taxon>
        <taxon>Metazoa</taxon>
        <taxon>Cnidaria</taxon>
        <taxon>Anthozoa</taxon>
        <taxon>Hexacorallia</taxon>
        <taxon>Scleractinia</taxon>
        <taxon>Caryophylliina</taxon>
        <taxon>Caryophylliidae</taxon>
        <taxon>Desmophyllum</taxon>
    </lineage>
</organism>
<dbReference type="PANTHER" id="PTHR22803">
    <property type="entry name" value="MANNOSE, PHOSPHOLIPASE, LECTIN RECEPTOR RELATED"/>
    <property type="match status" value="1"/>
</dbReference>
<dbReference type="InterPro" id="IPR016187">
    <property type="entry name" value="CTDL_fold"/>
</dbReference>
<comment type="caution">
    <text evidence="5">The sequence shown here is derived from an EMBL/GenBank/DDBJ whole genome shotgun (WGS) entry which is preliminary data.</text>
</comment>
<protein>
    <recommendedName>
        <fullName evidence="4">C-type lectin domain-containing protein</fullName>
    </recommendedName>
</protein>
<evidence type="ECO:0000313" key="5">
    <source>
        <dbReference type="EMBL" id="KAJ7357681.1"/>
    </source>
</evidence>
<evidence type="ECO:0000259" key="4">
    <source>
        <dbReference type="PROSITE" id="PS50041"/>
    </source>
</evidence>
<feature type="region of interest" description="Disordered" evidence="1">
    <location>
        <begin position="335"/>
        <end position="370"/>
    </location>
</feature>
<dbReference type="OrthoDB" id="441660at2759"/>
<keyword evidence="2" id="KW-1133">Transmembrane helix</keyword>